<keyword evidence="1 2" id="KW-0193">Cuticle</keyword>
<keyword evidence="6" id="KW-1185">Reference proteome</keyword>
<accession>A0A482VY13</accession>
<gene>
    <name evidence="5" type="ORF">BDFB_007787</name>
</gene>
<dbReference type="GO" id="GO:0062129">
    <property type="term" value="C:chitin-based extracellular matrix"/>
    <property type="evidence" value="ECO:0007669"/>
    <property type="project" value="TreeGrafter"/>
</dbReference>
<organism evidence="5 6">
    <name type="scientific">Asbolus verrucosus</name>
    <name type="common">Desert ironclad beetle</name>
    <dbReference type="NCBI Taxonomy" id="1661398"/>
    <lineage>
        <taxon>Eukaryota</taxon>
        <taxon>Metazoa</taxon>
        <taxon>Ecdysozoa</taxon>
        <taxon>Arthropoda</taxon>
        <taxon>Hexapoda</taxon>
        <taxon>Insecta</taxon>
        <taxon>Pterygota</taxon>
        <taxon>Neoptera</taxon>
        <taxon>Endopterygota</taxon>
        <taxon>Coleoptera</taxon>
        <taxon>Polyphaga</taxon>
        <taxon>Cucujiformia</taxon>
        <taxon>Tenebrionidae</taxon>
        <taxon>Pimeliinae</taxon>
        <taxon>Asbolus</taxon>
    </lineage>
</organism>
<feature type="region of interest" description="Disordered" evidence="3">
    <location>
        <begin position="149"/>
        <end position="194"/>
    </location>
</feature>
<dbReference type="EMBL" id="QDEB01053401">
    <property type="protein sequence ID" value="RZC37348.1"/>
    <property type="molecule type" value="Genomic_DNA"/>
</dbReference>
<dbReference type="Pfam" id="PF00379">
    <property type="entry name" value="Chitin_bind_4"/>
    <property type="match status" value="1"/>
</dbReference>
<protein>
    <submittedName>
        <fullName evidence="5">Chitin bind 4 domain containing protein</fullName>
    </submittedName>
</protein>
<evidence type="ECO:0000256" key="4">
    <source>
        <dbReference type="SAM" id="SignalP"/>
    </source>
</evidence>
<keyword evidence="4" id="KW-0732">Signal</keyword>
<dbReference type="InterPro" id="IPR050468">
    <property type="entry name" value="Cuticle_Struct_Prot"/>
</dbReference>
<proteinExistence type="predicted"/>
<dbReference type="InterPro" id="IPR031311">
    <property type="entry name" value="CHIT_BIND_RR_consensus"/>
</dbReference>
<reference evidence="5 6" key="1">
    <citation type="submission" date="2017-03" db="EMBL/GenBank/DDBJ databases">
        <title>Genome of the blue death feigning beetle - Asbolus verrucosus.</title>
        <authorList>
            <person name="Rider S.D."/>
        </authorList>
    </citation>
    <scope>NUCLEOTIDE SEQUENCE [LARGE SCALE GENOMIC DNA]</scope>
    <source>
        <strain evidence="5">Butters</strain>
        <tissue evidence="5">Head and leg muscle</tissue>
    </source>
</reference>
<dbReference type="AlphaFoldDB" id="A0A482VY13"/>
<dbReference type="Proteomes" id="UP000292052">
    <property type="component" value="Unassembled WGS sequence"/>
</dbReference>
<sequence>MKLLIKLQLILSVTVALASAGRLENTYLPPISAGSASGSSILAAQSRQFPGLASSALQIPILKLENNNDGDGTYRFSFETANNIVQQESGQLKSADSSAVRGSYSYTGPDGQTYTVNYVADENGFRPEGAHLPTPPPVPEAIVKSLQENAADEARGVVDDGQYRSSGQVAVNRQNGGFPPSSQYLPPKHAGYKR</sequence>
<dbReference type="InterPro" id="IPR000618">
    <property type="entry name" value="Insect_cuticle"/>
</dbReference>
<dbReference type="PANTHER" id="PTHR10380">
    <property type="entry name" value="CUTICLE PROTEIN"/>
    <property type="match status" value="1"/>
</dbReference>
<feature type="compositionally biased region" description="Polar residues" evidence="3">
    <location>
        <begin position="163"/>
        <end position="184"/>
    </location>
</feature>
<evidence type="ECO:0000313" key="6">
    <source>
        <dbReference type="Proteomes" id="UP000292052"/>
    </source>
</evidence>
<dbReference type="PROSITE" id="PS51155">
    <property type="entry name" value="CHIT_BIND_RR_2"/>
    <property type="match status" value="1"/>
</dbReference>
<dbReference type="PANTHER" id="PTHR10380:SF173">
    <property type="entry name" value="CUTICULAR PROTEIN 47EF, ISOFORM C-RELATED"/>
    <property type="match status" value="1"/>
</dbReference>
<feature type="signal peptide" evidence="4">
    <location>
        <begin position="1"/>
        <end position="20"/>
    </location>
</feature>
<dbReference type="OrthoDB" id="6365759at2759"/>
<dbReference type="PRINTS" id="PR00947">
    <property type="entry name" value="CUTICLE"/>
</dbReference>
<evidence type="ECO:0000256" key="3">
    <source>
        <dbReference type="SAM" id="MobiDB-lite"/>
    </source>
</evidence>
<name>A0A482VY13_ASBVE</name>
<evidence type="ECO:0000256" key="2">
    <source>
        <dbReference type="PROSITE-ProRule" id="PRU00497"/>
    </source>
</evidence>
<dbReference type="PROSITE" id="PS00233">
    <property type="entry name" value="CHIT_BIND_RR_1"/>
    <property type="match status" value="1"/>
</dbReference>
<evidence type="ECO:0000313" key="5">
    <source>
        <dbReference type="EMBL" id="RZC37348.1"/>
    </source>
</evidence>
<feature type="compositionally biased region" description="Basic and acidic residues" evidence="3">
    <location>
        <begin position="152"/>
        <end position="162"/>
    </location>
</feature>
<comment type="caution">
    <text evidence="5">The sequence shown here is derived from an EMBL/GenBank/DDBJ whole genome shotgun (WGS) entry which is preliminary data.</text>
</comment>
<evidence type="ECO:0000256" key="1">
    <source>
        <dbReference type="ARBA" id="ARBA00022460"/>
    </source>
</evidence>
<dbReference type="STRING" id="1661398.A0A482VY13"/>
<feature type="chain" id="PRO_5019828842" evidence="4">
    <location>
        <begin position="21"/>
        <end position="194"/>
    </location>
</feature>
<dbReference type="GO" id="GO:0008010">
    <property type="term" value="F:structural constituent of chitin-based larval cuticle"/>
    <property type="evidence" value="ECO:0007669"/>
    <property type="project" value="TreeGrafter"/>
</dbReference>